<sequence length="123" mass="13511">MEFNFNTGVIISRRLEVPAAPAAPPSDRNTGGHKREKISPMPPFQPGGAVGFPSNEIFFWMEASTRRQFPDSAMVIVRHSSFSRSTSPGGTGREEEEVRGNGRGARYHSRDDLMNMKHPPAAG</sequence>
<dbReference type="EMBL" id="SRLO01000042">
    <property type="protein sequence ID" value="TNN82095.1"/>
    <property type="molecule type" value="Genomic_DNA"/>
</dbReference>
<dbReference type="AlphaFoldDB" id="A0A4Z2IVV6"/>
<feature type="region of interest" description="Disordered" evidence="1">
    <location>
        <begin position="17"/>
        <end position="48"/>
    </location>
</feature>
<name>A0A4Z2IVV6_9TELE</name>
<reference evidence="2 3" key="1">
    <citation type="submission" date="2019-03" db="EMBL/GenBank/DDBJ databases">
        <title>First draft genome of Liparis tanakae, snailfish: a comprehensive survey of snailfish specific genes.</title>
        <authorList>
            <person name="Kim W."/>
            <person name="Song I."/>
            <person name="Jeong J.-H."/>
            <person name="Kim D."/>
            <person name="Kim S."/>
            <person name="Ryu S."/>
            <person name="Song J.Y."/>
            <person name="Lee S.K."/>
        </authorList>
    </citation>
    <scope>NUCLEOTIDE SEQUENCE [LARGE SCALE GENOMIC DNA]</scope>
    <source>
        <tissue evidence="2">Muscle</tissue>
    </source>
</reference>
<proteinExistence type="predicted"/>
<organism evidence="2 3">
    <name type="scientific">Liparis tanakae</name>
    <name type="common">Tanaka's snailfish</name>
    <dbReference type="NCBI Taxonomy" id="230148"/>
    <lineage>
        <taxon>Eukaryota</taxon>
        <taxon>Metazoa</taxon>
        <taxon>Chordata</taxon>
        <taxon>Craniata</taxon>
        <taxon>Vertebrata</taxon>
        <taxon>Euteleostomi</taxon>
        <taxon>Actinopterygii</taxon>
        <taxon>Neopterygii</taxon>
        <taxon>Teleostei</taxon>
        <taxon>Neoteleostei</taxon>
        <taxon>Acanthomorphata</taxon>
        <taxon>Eupercaria</taxon>
        <taxon>Perciformes</taxon>
        <taxon>Cottioidei</taxon>
        <taxon>Cottales</taxon>
        <taxon>Liparidae</taxon>
        <taxon>Liparis</taxon>
    </lineage>
</organism>
<accession>A0A4Z2IVV6</accession>
<gene>
    <name evidence="2" type="ORF">EYF80_007741</name>
</gene>
<evidence type="ECO:0000256" key="1">
    <source>
        <dbReference type="SAM" id="MobiDB-lite"/>
    </source>
</evidence>
<feature type="region of interest" description="Disordered" evidence="1">
    <location>
        <begin position="80"/>
        <end position="123"/>
    </location>
</feature>
<protein>
    <submittedName>
        <fullName evidence="2">Uncharacterized protein</fullName>
    </submittedName>
</protein>
<evidence type="ECO:0000313" key="2">
    <source>
        <dbReference type="EMBL" id="TNN82095.1"/>
    </source>
</evidence>
<evidence type="ECO:0000313" key="3">
    <source>
        <dbReference type="Proteomes" id="UP000314294"/>
    </source>
</evidence>
<comment type="caution">
    <text evidence="2">The sequence shown here is derived from an EMBL/GenBank/DDBJ whole genome shotgun (WGS) entry which is preliminary data.</text>
</comment>
<dbReference type="Proteomes" id="UP000314294">
    <property type="component" value="Unassembled WGS sequence"/>
</dbReference>
<keyword evidence="3" id="KW-1185">Reference proteome</keyword>